<dbReference type="KEGG" id="tcy:Thicy_1325"/>
<dbReference type="STRING" id="717773.Thicy_1325"/>
<sequence length="310" mass="34626">MLKKTHNTKQGGLSLLDLIIAIGLTGLIIQLGWQLGNQYQRQQGLAKSETQLNMAMNALEHHLIRMAYLPCPDTTGDGLENRHNSGRCIANHGRWPFLTLMTTSATDGFGQPIYYAVHQWATSDTSARNHRYACASASLFAFQGSINNSFYQNPTGALFCTQAQCGHTEPAGYDPLVHDDQPWCQSIKLMRDTPPYFNRLTPPLGTSSALSGSLRVCANNPNACRSNTPRSQHAGNQVVAVLISFGANGHTAWHDCAQLNEREQMNCNYNGYFQQDPLSRDFDDQLRWLTIHRIKDLLHDQIDWHQTAAN</sequence>
<name>F6D9P0_THICA</name>
<organism evidence="2 3">
    <name type="scientific">Thiomicrospira cyclica (strain DSM 14477 / JCM 11371 / ALM1)</name>
    <name type="common">Thioalkalimicrobium cyclicum</name>
    <dbReference type="NCBI Taxonomy" id="717773"/>
    <lineage>
        <taxon>Bacteria</taxon>
        <taxon>Pseudomonadati</taxon>
        <taxon>Pseudomonadota</taxon>
        <taxon>Gammaproteobacteria</taxon>
        <taxon>Thiotrichales</taxon>
        <taxon>Piscirickettsiaceae</taxon>
        <taxon>Thiomicrospira</taxon>
    </lineage>
</organism>
<evidence type="ECO:0000256" key="1">
    <source>
        <dbReference type="SAM" id="Phobius"/>
    </source>
</evidence>
<gene>
    <name evidence="2" type="ordered locus">Thicy_1325</name>
</gene>
<evidence type="ECO:0000313" key="2">
    <source>
        <dbReference type="EMBL" id="AEG32089.1"/>
    </source>
</evidence>
<dbReference type="EMBL" id="CP002776">
    <property type="protein sequence ID" value="AEG32089.1"/>
    <property type="molecule type" value="Genomic_DNA"/>
</dbReference>
<keyword evidence="3" id="KW-1185">Reference proteome</keyword>
<proteinExistence type="predicted"/>
<dbReference type="eggNOG" id="COG2165">
    <property type="taxonomic scope" value="Bacteria"/>
</dbReference>
<keyword evidence="1" id="KW-1133">Transmembrane helix</keyword>
<protein>
    <submittedName>
        <fullName evidence="2">Uncharacterized protein</fullName>
    </submittedName>
</protein>
<reference evidence="2 3" key="1">
    <citation type="submission" date="2011-05" db="EMBL/GenBank/DDBJ databases">
        <title>Complete sequence of Thioalkalimicrobium cyclicum ALM1.</title>
        <authorList>
            <consortium name="US DOE Joint Genome Institute"/>
            <person name="Lucas S."/>
            <person name="Han J."/>
            <person name="Lapidus A."/>
            <person name="Cheng J.-F."/>
            <person name="Goodwin L."/>
            <person name="Pitluck S."/>
            <person name="Peters L."/>
            <person name="Mikhailova N."/>
            <person name="Davenport K."/>
            <person name="Han C."/>
            <person name="Tapia R."/>
            <person name="Land M."/>
            <person name="Hauser L."/>
            <person name="Kyrpides N."/>
            <person name="Ivanova N."/>
            <person name="Pagani I."/>
            <person name="Kappler U."/>
            <person name="Woyke T."/>
        </authorList>
    </citation>
    <scope>NUCLEOTIDE SEQUENCE [LARGE SCALE GENOMIC DNA]</scope>
    <source>
        <strain evidence="3">DSM 14477 / JCM 11371 / ALM1</strain>
    </source>
</reference>
<keyword evidence="1" id="KW-0812">Transmembrane</keyword>
<evidence type="ECO:0000313" key="3">
    <source>
        <dbReference type="Proteomes" id="UP000009232"/>
    </source>
</evidence>
<dbReference type="HOGENOM" id="CLU_943133_0_0_6"/>
<dbReference type="RefSeq" id="WP_013835865.1">
    <property type="nucleotide sequence ID" value="NC_015581.1"/>
</dbReference>
<dbReference type="AlphaFoldDB" id="F6D9P0"/>
<feature type="transmembrane region" description="Helical" evidence="1">
    <location>
        <begin position="12"/>
        <end position="33"/>
    </location>
</feature>
<dbReference type="Proteomes" id="UP000009232">
    <property type="component" value="Chromosome"/>
</dbReference>
<keyword evidence="1" id="KW-0472">Membrane</keyword>
<accession>F6D9P0</accession>